<evidence type="ECO:0000313" key="1">
    <source>
        <dbReference type="EMBL" id="GAH24261.1"/>
    </source>
</evidence>
<name>X1DT97_9ZZZZ</name>
<sequence>MENSIIPSALGGYIRRMWVVMGYCKSGYRKQLHWNGGISMYIWAYYDNGIAFSRETILYVFRYS</sequence>
<reference evidence="1" key="1">
    <citation type="journal article" date="2014" name="Front. Microbiol.">
        <title>High frequency of phylogenetically diverse reductive dehalogenase-homologous genes in deep subseafloor sedimentary metagenomes.</title>
        <authorList>
            <person name="Kawai M."/>
            <person name="Futagami T."/>
            <person name="Toyoda A."/>
            <person name="Takaki Y."/>
            <person name="Nishi S."/>
            <person name="Hori S."/>
            <person name="Arai W."/>
            <person name="Tsubouchi T."/>
            <person name="Morono Y."/>
            <person name="Uchiyama I."/>
            <person name="Ito T."/>
            <person name="Fujiyama A."/>
            <person name="Inagaki F."/>
            <person name="Takami H."/>
        </authorList>
    </citation>
    <scope>NUCLEOTIDE SEQUENCE</scope>
    <source>
        <strain evidence="1">Expedition CK06-06</strain>
    </source>
</reference>
<dbReference type="EMBL" id="BARU01003487">
    <property type="protein sequence ID" value="GAH24261.1"/>
    <property type="molecule type" value="Genomic_DNA"/>
</dbReference>
<dbReference type="AlphaFoldDB" id="X1DT97"/>
<accession>X1DT97</accession>
<protein>
    <submittedName>
        <fullName evidence="1">Uncharacterized protein</fullName>
    </submittedName>
</protein>
<organism evidence="1">
    <name type="scientific">marine sediment metagenome</name>
    <dbReference type="NCBI Taxonomy" id="412755"/>
    <lineage>
        <taxon>unclassified sequences</taxon>
        <taxon>metagenomes</taxon>
        <taxon>ecological metagenomes</taxon>
    </lineage>
</organism>
<comment type="caution">
    <text evidence="1">The sequence shown here is derived from an EMBL/GenBank/DDBJ whole genome shotgun (WGS) entry which is preliminary data.</text>
</comment>
<gene>
    <name evidence="1" type="ORF">S03H2_07528</name>
</gene>
<proteinExistence type="predicted"/>